<evidence type="ECO:0000313" key="3">
    <source>
        <dbReference type="Proteomes" id="UP001064632"/>
    </source>
</evidence>
<dbReference type="PANTHER" id="PTHR32251">
    <property type="entry name" value="3-OXO-5-ALPHA-STEROID 4-DEHYDROGENASE"/>
    <property type="match status" value="1"/>
</dbReference>
<name>A0ABY6BB88_9GAMM</name>
<protein>
    <submittedName>
        <fullName evidence="2">DUF1295 domain-containing protein</fullName>
    </submittedName>
</protein>
<dbReference type="EMBL" id="CP104694">
    <property type="protein sequence ID" value="UXI67326.1"/>
    <property type="molecule type" value="Genomic_DNA"/>
</dbReference>
<dbReference type="RefSeq" id="WP_261694301.1">
    <property type="nucleotide sequence ID" value="NZ_CP104694.1"/>
</dbReference>
<reference evidence="2" key="1">
    <citation type="submission" date="2022-09" db="EMBL/GenBank/DDBJ databases">
        <title>Tahibacter sp. nov., isolated from a fresh water.</title>
        <authorList>
            <person name="Baek J.H."/>
            <person name="Lee J.K."/>
            <person name="Kim J.M."/>
            <person name="Jeon C.O."/>
        </authorList>
    </citation>
    <scope>NUCLEOTIDE SEQUENCE</scope>
    <source>
        <strain evidence="2">W38</strain>
    </source>
</reference>
<feature type="transmembrane region" description="Helical" evidence="1">
    <location>
        <begin position="186"/>
        <end position="207"/>
    </location>
</feature>
<feature type="transmembrane region" description="Helical" evidence="1">
    <location>
        <begin position="6"/>
        <end position="23"/>
    </location>
</feature>
<sequence>MNGNAVLIVWGAAACAMLVGWLLQRATRNAGIADAIWAACLSGGALYYAGVGTGSALSRGLVAVFGGFWGFRLSMHLLTRVLTEEEDGRYRQLRAHWHGSEVRFFALFQVQAALVALFSLPFLAVAENPVTRISAWHVIGVTVWLVSLAGESFADLELARFRRDPRNSGRTCRIGLWRYSRHPNYFFEWLHWFAYVALAVGSPIAWTAWLGPLLMYIALRWVSGVPFVEAQALRSRGDDYRAYQSETSAFIPWVPKPERTSDLRKA</sequence>
<evidence type="ECO:0000256" key="1">
    <source>
        <dbReference type="SAM" id="Phobius"/>
    </source>
</evidence>
<keyword evidence="3" id="KW-1185">Reference proteome</keyword>
<dbReference type="Proteomes" id="UP001064632">
    <property type="component" value="Chromosome"/>
</dbReference>
<dbReference type="InterPro" id="IPR010721">
    <property type="entry name" value="UstE-like"/>
</dbReference>
<dbReference type="Gene3D" id="1.20.120.1630">
    <property type="match status" value="1"/>
</dbReference>
<feature type="transmembrane region" description="Helical" evidence="1">
    <location>
        <begin position="30"/>
        <end position="49"/>
    </location>
</feature>
<organism evidence="2 3">
    <name type="scientific">Tahibacter amnicola</name>
    <dbReference type="NCBI Taxonomy" id="2976241"/>
    <lineage>
        <taxon>Bacteria</taxon>
        <taxon>Pseudomonadati</taxon>
        <taxon>Pseudomonadota</taxon>
        <taxon>Gammaproteobacteria</taxon>
        <taxon>Lysobacterales</taxon>
        <taxon>Rhodanobacteraceae</taxon>
        <taxon>Tahibacter</taxon>
    </lineage>
</organism>
<dbReference type="PANTHER" id="PTHR32251:SF17">
    <property type="entry name" value="STEROID 5-ALPHA REDUCTASE C-TERMINAL DOMAIN-CONTAINING PROTEIN"/>
    <property type="match status" value="1"/>
</dbReference>
<accession>A0ABY6BB88</accession>
<keyword evidence="1" id="KW-0472">Membrane</keyword>
<evidence type="ECO:0000313" key="2">
    <source>
        <dbReference type="EMBL" id="UXI67326.1"/>
    </source>
</evidence>
<keyword evidence="1" id="KW-0812">Transmembrane</keyword>
<keyword evidence="1" id="KW-1133">Transmembrane helix</keyword>
<feature type="transmembrane region" description="Helical" evidence="1">
    <location>
        <begin position="135"/>
        <end position="154"/>
    </location>
</feature>
<gene>
    <name evidence="2" type="ORF">N4264_21700</name>
</gene>
<proteinExistence type="predicted"/>
<dbReference type="PROSITE" id="PS50244">
    <property type="entry name" value="S5A_REDUCTASE"/>
    <property type="match status" value="1"/>
</dbReference>
<feature type="transmembrane region" description="Helical" evidence="1">
    <location>
        <begin position="104"/>
        <end position="123"/>
    </location>
</feature>
<dbReference type="Pfam" id="PF06966">
    <property type="entry name" value="DUF1295"/>
    <property type="match status" value="1"/>
</dbReference>